<evidence type="ECO:0000313" key="2">
    <source>
        <dbReference type="EMBL" id="CAG8452215.1"/>
    </source>
</evidence>
<dbReference type="InterPro" id="IPR029063">
    <property type="entry name" value="SAM-dependent_MTases_sf"/>
</dbReference>
<dbReference type="Gene3D" id="3.40.50.150">
    <property type="entry name" value="Vaccinia Virus protein VP39"/>
    <property type="match status" value="1"/>
</dbReference>
<dbReference type="EMBL" id="CAJVPK010000116">
    <property type="protein sequence ID" value="CAG8452215.1"/>
    <property type="molecule type" value="Genomic_DNA"/>
</dbReference>
<feature type="domain" description="Methyltransferase" evidence="1">
    <location>
        <begin position="2"/>
        <end position="80"/>
    </location>
</feature>
<gene>
    <name evidence="2" type="ORF">DEBURN_LOCUS2208</name>
</gene>
<proteinExistence type="predicted"/>
<dbReference type="Proteomes" id="UP000789706">
    <property type="component" value="Unassembled WGS sequence"/>
</dbReference>
<accession>A0A9N8VGG7</accession>
<evidence type="ECO:0000313" key="3">
    <source>
        <dbReference type="Proteomes" id="UP000789706"/>
    </source>
</evidence>
<organism evidence="2 3">
    <name type="scientific">Diversispora eburnea</name>
    <dbReference type="NCBI Taxonomy" id="1213867"/>
    <lineage>
        <taxon>Eukaryota</taxon>
        <taxon>Fungi</taxon>
        <taxon>Fungi incertae sedis</taxon>
        <taxon>Mucoromycota</taxon>
        <taxon>Glomeromycotina</taxon>
        <taxon>Glomeromycetes</taxon>
        <taxon>Diversisporales</taxon>
        <taxon>Diversisporaceae</taxon>
        <taxon>Diversispora</taxon>
    </lineage>
</organism>
<evidence type="ECO:0000259" key="1">
    <source>
        <dbReference type="Pfam" id="PF13649"/>
    </source>
</evidence>
<dbReference type="Pfam" id="PF13649">
    <property type="entry name" value="Methyltransf_25"/>
    <property type="match status" value="1"/>
</dbReference>
<dbReference type="AlphaFoldDB" id="A0A9N8VGG7"/>
<dbReference type="SUPFAM" id="SSF53335">
    <property type="entry name" value="S-adenosyl-L-methionine-dependent methyltransferases"/>
    <property type="match status" value="1"/>
</dbReference>
<sequence length="209" mass="24053">MASDFPNSTFIGVDISPIFPASIKPHNVNFCQLNVITNGLLAFESNTFDFVYIRFMNLALMENQWSELLQELIRVCKPGGWIECMEGDLQFDNEDFEKEHKSTPIGKWGGRVGELAKENIIALSKSLKPILQPILNNWIIDNNESNDETFNIEKKMSIYNNDEFVTESGELDKNNRRFRSSNQINMFGLKSKNEIRYSNESSTLGTRYF</sequence>
<dbReference type="OrthoDB" id="2013972at2759"/>
<comment type="caution">
    <text evidence="2">The sequence shown here is derived from an EMBL/GenBank/DDBJ whole genome shotgun (WGS) entry which is preliminary data.</text>
</comment>
<protein>
    <submittedName>
        <fullName evidence="2">2880_t:CDS:1</fullName>
    </submittedName>
</protein>
<name>A0A9N8VGG7_9GLOM</name>
<dbReference type="InterPro" id="IPR041698">
    <property type="entry name" value="Methyltransf_25"/>
</dbReference>
<reference evidence="2" key="1">
    <citation type="submission" date="2021-06" db="EMBL/GenBank/DDBJ databases">
        <authorList>
            <person name="Kallberg Y."/>
            <person name="Tangrot J."/>
            <person name="Rosling A."/>
        </authorList>
    </citation>
    <scope>NUCLEOTIDE SEQUENCE</scope>
    <source>
        <strain evidence="2">AZ414A</strain>
    </source>
</reference>
<dbReference type="CDD" id="cd02440">
    <property type="entry name" value="AdoMet_MTases"/>
    <property type="match status" value="1"/>
</dbReference>
<keyword evidence="3" id="KW-1185">Reference proteome</keyword>